<dbReference type="EMBL" id="KN768930">
    <property type="protein sequence ID" value="KIH46569.1"/>
    <property type="molecule type" value="Genomic_DNA"/>
</dbReference>
<proteinExistence type="predicted"/>
<dbReference type="OrthoDB" id="6269447at2759"/>
<name>A0A0C2FIL7_9BILA</name>
<evidence type="ECO:0000313" key="2">
    <source>
        <dbReference type="EMBL" id="KIH46569.1"/>
    </source>
</evidence>
<feature type="non-terminal residue" evidence="2">
    <location>
        <position position="96"/>
    </location>
</feature>
<reference evidence="2 3" key="1">
    <citation type="submission" date="2013-12" db="EMBL/GenBank/DDBJ databases">
        <title>Draft genome of the parsitic nematode Ancylostoma duodenale.</title>
        <authorList>
            <person name="Mitreva M."/>
        </authorList>
    </citation>
    <scope>NUCLEOTIDE SEQUENCE [LARGE SCALE GENOMIC DNA]</scope>
    <source>
        <strain evidence="2 3">Zhejiang</strain>
    </source>
</reference>
<organism evidence="2 3">
    <name type="scientific">Ancylostoma duodenale</name>
    <dbReference type="NCBI Taxonomy" id="51022"/>
    <lineage>
        <taxon>Eukaryota</taxon>
        <taxon>Metazoa</taxon>
        <taxon>Ecdysozoa</taxon>
        <taxon>Nematoda</taxon>
        <taxon>Chromadorea</taxon>
        <taxon>Rhabditida</taxon>
        <taxon>Rhabditina</taxon>
        <taxon>Rhabditomorpha</taxon>
        <taxon>Strongyloidea</taxon>
        <taxon>Ancylostomatidae</taxon>
        <taxon>Ancylostomatinae</taxon>
        <taxon>Ancylostoma</taxon>
    </lineage>
</organism>
<keyword evidence="3" id="KW-1185">Reference proteome</keyword>
<evidence type="ECO:0000313" key="3">
    <source>
        <dbReference type="Proteomes" id="UP000054047"/>
    </source>
</evidence>
<feature type="non-terminal residue" evidence="2">
    <location>
        <position position="1"/>
    </location>
</feature>
<feature type="region of interest" description="Disordered" evidence="1">
    <location>
        <begin position="63"/>
        <end position="96"/>
    </location>
</feature>
<evidence type="ECO:0000256" key="1">
    <source>
        <dbReference type="SAM" id="MobiDB-lite"/>
    </source>
</evidence>
<accession>A0A0C2FIL7</accession>
<feature type="compositionally biased region" description="Polar residues" evidence="1">
    <location>
        <begin position="83"/>
        <end position="96"/>
    </location>
</feature>
<gene>
    <name evidence="2" type="ORF">ANCDUO_23377</name>
</gene>
<dbReference type="Proteomes" id="UP000054047">
    <property type="component" value="Unassembled WGS sequence"/>
</dbReference>
<dbReference type="AlphaFoldDB" id="A0A0C2FIL7"/>
<protein>
    <submittedName>
        <fullName evidence="2">Uncharacterized protein</fullName>
    </submittedName>
</protein>
<sequence>SLRRFLTTTLTGDDATNDVREMNRKLQRMLEETLSKNIILQRFCALESAYDFCVISGPPNLAGANRDEMLDTDETPGGDSFLLDQSLNTSSVPVNQ</sequence>